<dbReference type="OrthoDB" id="9801263at2"/>
<dbReference type="Proteomes" id="UP000249375">
    <property type="component" value="Chromosome"/>
</dbReference>
<accession>A0A5P8E5F8</accession>
<dbReference type="PANTHER" id="PTHR30547:SF5">
    <property type="entry name" value="NUCLEASE YHCG-RELATED"/>
    <property type="match status" value="1"/>
</dbReference>
<evidence type="ECO:0000313" key="3">
    <source>
        <dbReference type="EMBL" id="QFQ12172.1"/>
    </source>
</evidence>
<dbReference type="PANTHER" id="PTHR30547">
    <property type="entry name" value="UNCHARACTERIZED PROTEIN YHCG-RELATED"/>
    <property type="match status" value="1"/>
</dbReference>
<reference evidence="3 4" key="1">
    <citation type="submission" date="2018-11" db="EMBL/GenBank/DDBJ databases">
        <authorList>
            <person name="Na S.W."/>
            <person name="Baik M."/>
        </authorList>
    </citation>
    <scope>NUCLEOTIDE SEQUENCE [LARGE SCALE GENOMIC DNA]</scope>
    <source>
        <strain evidence="3 4">E39</strain>
    </source>
</reference>
<dbReference type="Pfam" id="PF17761">
    <property type="entry name" value="DUF1016_N"/>
    <property type="match status" value="1"/>
</dbReference>
<dbReference type="AlphaFoldDB" id="A0A5P8E5F8"/>
<dbReference type="InterPro" id="IPR041527">
    <property type="entry name" value="YhcG_N"/>
</dbReference>
<sequence length="349" mass="41383">MKENKDLITNEQLEALYDDVRVIIETARNNAVRSVDFCRVQMYWHLGQRIFEEEQQGKARADYGTYLLQNLSKRLEPEYGSGFGYRQLKFCRQFYRTYPIRNTLRSQLNWSQYRRLIQIDDPDKREYYELESVNNAWTARETERQINSMLYERLLLSNDKESVLAVARQQRIPEKPAEVIKDPMVLEFLGLHREASYYEKDLESAIITHLTDFLLEMGKGFSFVARQKRILLEDDEFFADLVFYNRLLRCHVVIELKTEELTHQDLGQLQMYVNYYDRNVKLPDESATIGILLCTAKNDTVVRMTLPEDNKTILASEYQLYLPTQEQLIKEINEVKRLARNTTPTKQDP</sequence>
<dbReference type="RefSeq" id="WP_111898534.1">
    <property type="nucleotide sequence ID" value="NZ_CP033459.1"/>
</dbReference>
<dbReference type="InterPro" id="IPR011856">
    <property type="entry name" value="tRNA_endonuc-like_dom_sf"/>
</dbReference>
<feature type="domain" description="YhcG PDDEXK nuclease" evidence="1">
    <location>
        <begin position="178"/>
        <end position="328"/>
    </location>
</feature>
<feature type="domain" description="YhcG N-terminal" evidence="2">
    <location>
        <begin position="20"/>
        <end position="153"/>
    </location>
</feature>
<dbReference type="GO" id="GO:0003676">
    <property type="term" value="F:nucleic acid binding"/>
    <property type="evidence" value="ECO:0007669"/>
    <property type="project" value="InterPro"/>
</dbReference>
<name>A0A5P8E5F8_9BACT</name>
<dbReference type="InterPro" id="IPR053148">
    <property type="entry name" value="PD-DEXK-like_domain"/>
</dbReference>
<gene>
    <name evidence="3" type="ORF">C7Y71_003560</name>
</gene>
<dbReference type="Gene3D" id="3.40.1350.10">
    <property type="match status" value="1"/>
</dbReference>
<evidence type="ECO:0000259" key="2">
    <source>
        <dbReference type="Pfam" id="PF17761"/>
    </source>
</evidence>
<organism evidence="3 4">
    <name type="scientific">Pseudoprevotella muciniphila</name>
    <dbReference type="NCBI Taxonomy" id="2133944"/>
    <lineage>
        <taxon>Bacteria</taxon>
        <taxon>Pseudomonadati</taxon>
        <taxon>Bacteroidota</taxon>
        <taxon>Bacteroidia</taxon>
        <taxon>Bacteroidales</taxon>
        <taxon>Prevotellaceae</taxon>
        <taxon>Pseudoprevotella</taxon>
    </lineage>
</organism>
<keyword evidence="4" id="KW-1185">Reference proteome</keyword>
<evidence type="ECO:0000259" key="1">
    <source>
        <dbReference type="Pfam" id="PF06250"/>
    </source>
</evidence>
<proteinExistence type="predicted"/>
<protein>
    <submittedName>
        <fullName evidence="3">DUF1016 domain-containing protein</fullName>
    </submittedName>
</protein>
<dbReference type="Pfam" id="PF06250">
    <property type="entry name" value="YhcG_C"/>
    <property type="match status" value="1"/>
</dbReference>
<dbReference type="EMBL" id="CP033459">
    <property type="protein sequence ID" value="QFQ12172.1"/>
    <property type="molecule type" value="Genomic_DNA"/>
</dbReference>
<dbReference type="InterPro" id="IPR009362">
    <property type="entry name" value="YhcG_C"/>
</dbReference>
<dbReference type="KEGG" id="alq:C7Y71_003560"/>
<evidence type="ECO:0000313" key="4">
    <source>
        <dbReference type="Proteomes" id="UP000249375"/>
    </source>
</evidence>